<dbReference type="Pfam" id="PF00435">
    <property type="entry name" value="Spectrin"/>
    <property type="match status" value="4"/>
</dbReference>
<feature type="region of interest" description="Disordered" evidence="10">
    <location>
        <begin position="790"/>
        <end position="811"/>
    </location>
</feature>
<evidence type="ECO:0000256" key="10">
    <source>
        <dbReference type="SAM" id="MobiDB-lite"/>
    </source>
</evidence>
<dbReference type="SMART" id="SM00150">
    <property type="entry name" value="SPEC"/>
    <property type="match status" value="4"/>
</dbReference>
<keyword evidence="13" id="KW-1185">Reference proteome</keyword>
<feature type="non-terminal residue" evidence="12">
    <location>
        <position position="859"/>
    </location>
</feature>
<dbReference type="GO" id="GO:0005856">
    <property type="term" value="C:cytoskeleton"/>
    <property type="evidence" value="ECO:0007669"/>
    <property type="project" value="UniProtKB-SubCell"/>
</dbReference>
<feature type="domain" description="Calponin-homology (CH)" evidence="11">
    <location>
        <begin position="25"/>
        <end position="131"/>
    </location>
</feature>
<dbReference type="FunFam" id="1.20.58.60:FF:000020">
    <property type="entry name" value="Spectrin alpha chain, non-erythrocytic 1"/>
    <property type="match status" value="1"/>
</dbReference>
<dbReference type="Proteomes" id="UP001519460">
    <property type="component" value="Unassembled WGS sequence"/>
</dbReference>
<dbReference type="Gene3D" id="1.10.418.10">
    <property type="entry name" value="Calponin-like domain"/>
    <property type="match status" value="2"/>
</dbReference>
<keyword evidence="9" id="KW-0175">Coiled coil</keyword>
<keyword evidence="5" id="KW-0597">Phosphoprotein</keyword>
<dbReference type="SUPFAM" id="SSF46966">
    <property type="entry name" value="Spectrin repeat"/>
    <property type="match status" value="4"/>
</dbReference>
<dbReference type="EMBL" id="JACVVK020000005">
    <property type="protein sequence ID" value="KAK7507019.1"/>
    <property type="molecule type" value="Genomic_DNA"/>
</dbReference>
<keyword evidence="8" id="KW-0206">Cytoskeleton</keyword>
<evidence type="ECO:0000259" key="11">
    <source>
        <dbReference type="PROSITE" id="PS50021"/>
    </source>
</evidence>
<dbReference type="InterPro" id="IPR036872">
    <property type="entry name" value="CH_dom_sf"/>
</dbReference>
<evidence type="ECO:0000256" key="3">
    <source>
        <dbReference type="ARBA" id="ARBA00022467"/>
    </source>
</evidence>
<dbReference type="Pfam" id="PF00307">
    <property type="entry name" value="CH"/>
    <property type="match status" value="2"/>
</dbReference>
<sequence>MVRPGLCAGDRHVRTFLLFKLNQREVKYSVMMGFSCNFALNGPKARLEIRDLFTDLADGKILMKLLEIISGEKLGTPNKGILRVQKVENLNRCLKFLATKVYFENIGAEDIVDGNPRLILGLIWTIILRFQIQEITVDVDEEQEGSEQKSAKDALLLWCQRKTAGYPGVNITNFTTSWRNGLGFNALIHAHRPDLIDYDRLDPANHMGNLNNAFDVAASELGIPKILDAEDVDVNRPDERIIVTYVASYYHYFAKMKSEMTGGKRIIVGMIKDLEKMQDDYEALTTSLLEWIRRKITGLNDRNFPNSLEGIQTELLNFKTYMTEEKPPKYRERGNIEAHYFNIQARLKANGQKLYVPPEGKLIHDIETAWMTLEKCEHGREVALKDELIRQERLEQLARRFARKAAIRESWLNDMEQILDEKMVCNNAAQTEAAVKKHEAISAEILARKDRFRALNNLAKELVQGNYRAKEKVKQKDQDIMVRWKQLLDKLESRKSTLSGYNNLMGMFREIETIQEELKEVQSKVAGEDYGKHLQATQDMLEQHSLHEAQLQALTRRVKKLNRRSQAPNEVGQQGNASLDKRLEALNNELNKVQAMSDKRKKGLETANQYYQFLQDTEEEDRWVCEKIETVRSPNIGKDLNAALMMMKKHEALEAEMQGRWPRCEAVCGMGQDLVNRGHEARLEIGSRIKNLMDKWKQLQDGAATRRTLLEDAIEAQQYYADANEAESWMREKMPLVCSDDCGKDEAGAQALLSRHNRLDKDIRAFNIEIKRLEELAVLMTKAASEHNISPDKFRPVENGEEEKEEEFVEEVVDVPREIEVEEVVEKEVMQDVVETRKIPQVKAMYAYKGQGMKVDKGE</sequence>
<keyword evidence="4" id="KW-0963">Cytoplasm</keyword>
<dbReference type="AlphaFoldDB" id="A0ABD0M521"/>
<evidence type="ECO:0000256" key="1">
    <source>
        <dbReference type="ARBA" id="ARBA00004245"/>
    </source>
</evidence>
<evidence type="ECO:0000256" key="6">
    <source>
        <dbReference type="ARBA" id="ARBA00022737"/>
    </source>
</evidence>
<comment type="caution">
    <text evidence="12">The sequence shown here is derived from an EMBL/GenBank/DDBJ whole genome shotgun (WGS) entry which is preliminary data.</text>
</comment>
<protein>
    <recommendedName>
        <fullName evidence="11">Calponin-homology (CH) domain-containing protein</fullName>
    </recommendedName>
</protein>
<keyword evidence="3" id="KW-0117">Actin capping</keyword>
<feature type="compositionally biased region" description="Acidic residues" evidence="10">
    <location>
        <begin position="799"/>
        <end position="811"/>
    </location>
</feature>
<dbReference type="InterPro" id="IPR002017">
    <property type="entry name" value="Spectrin_repeat"/>
</dbReference>
<dbReference type="GO" id="GO:0051693">
    <property type="term" value="P:actin filament capping"/>
    <property type="evidence" value="ECO:0007669"/>
    <property type="project" value="UniProtKB-KW"/>
</dbReference>
<keyword evidence="6" id="KW-0677">Repeat</keyword>
<evidence type="ECO:0000256" key="2">
    <source>
        <dbReference type="ARBA" id="ARBA00006826"/>
    </source>
</evidence>
<dbReference type="SMART" id="SM00033">
    <property type="entry name" value="CH"/>
    <property type="match status" value="2"/>
</dbReference>
<evidence type="ECO:0000256" key="8">
    <source>
        <dbReference type="ARBA" id="ARBA00023212"/>
    </source>
</evidence>
<evidence type="ECO:0000256" key="7">
    <source>
        <dbReference type="ARBA" id="ARBA00023203"/>
    </source>
</evidence>
<dbReference type="CDD" id="cd00176">
    <property type="entry name" value="SPEC"/>
    <property type="match status" value="2"/>
</dbReference>
<dbReference type="Gene3D" id="1.20.58.60">
    <property type="match status" value="3"/>
</dbReference>
<keyword evidence="7" id="KW-0009">Actin-binding</keyword>
<dbReference type="PROSITE" id="PS50021">
    <property type="entry name" value="CH"/>
    <property type="match status" value="2"/>
</dbReference>
<dbReference type="PANTHER" id="PTHR11915">
    <property type="entry name" value="SPECTRIN/FILAMIN RELATED CYTOSKELETAL PROTEIN"/>
    <property type="match status" value="1"/>
</dbReference>
<gene>
    <name evidence="12" type="ORF">BaRGS_00001870</name>
</gene>
<comment type="subcellular location">
    <subcellularLocation>
        <location evidence="1">Cytoplasm</location>
        <location evidence="1">Cytoskeleton</location>
    </subcellularLocation>
</comment>
<dbReference type="SUPFAM" id="SSF47576">
    <property type="entry name" value="Calponin-homology domain, CH-domain"/>
    <property type="match status" value="1"/>
</dbReference>
<feature type="coiled-coil region" evidence="9">
    <location>
        <begin position="504"/>
        <end position="596"/>
    </location>
</feature>
<dbReference type="GO" id="GO:0005737">
    <property type="term" value="C:cytoplasm"/>
    <property type="evidence" value="ECO:0007669"/>
    <property type="project" value="UniProtKB-ARBA"/>
</dbReference>
<evidence type="ECO:0000256" key="5">
    <source>
        <dbReference type="ARBA" id="ARBA00022553"/>
    </source>
</evidence>
<evidence type="ECO:0000256" key="9">
    <source>
        <dbReference type="SAM" id="Coils"/>
    </source>
</evidence>
<accession>A0ABD0M521</accession>
<dbReference type="InterPro" id="IPR001715">
    <property type="entry name" value="CH_dom"/>
</dbReference>
<organism evidence="12 13">
    <name type="scientific">Batillaria attramentaria</name>
    <dbReference type="NCBI Taxonomy" id="370345"/>
    <lineage>
        <taxon>Eukaryota</taxon>
        <taxon>Metazoa</taxon>
        <taxon>Spiralia</taxon>
        <taxon>Lophotrochozoa</taxon>
        <taxon>Mollusca</taxon>
        <taxon>Gastropoda</taxon>
        <taxon>Caenogastropoda</taxon>
        <taxon>Sorbeoconcha</taxon>
        <taxon>Cerithioidea</taxon>
        <taxon>Batillariidae</taxon>
        <taxon>Batillaria</taxon>
    </lineage>
</organism>
<dbReference type="GO" id="GO:0003779">
    <property type="term" value="F:actin binding"/>
    <property type="evidence" value="ECO:0007669"/>
    <property type="project" value="UniProtKB-KW"/>
</dbReference>
<evidence type="ECO:0000313" key="12">
    <source>
        <dbReference type="EMBL" id="KAK7507019.1"/>
    </source>
</evidence>
<dbReference type="FunFam" id="1.10.418.10:FF:000001">
    <property type="entry name" value="Actinin alpha 1"/>
    <property type="match status" value="1"/>
</dbReference>
<evidence type="ECO:0000256" key="4">
    <source>
        <dbReference type="ARBA" id="ARBA00022490"/>
    </source>
</evidence>
<dbReference type="FunFam" id="1.10.418.10:FF:000089">
    <property type="entry name" value="Spectrin beta chain"/>
    <property type="match status" value="1"/>
</dbReference>
<proteinExistence type="inferred from homology"/>
<reference evidence="12 13" key="1">
    <citation type="journal article" date="2023" name="Sci. Data">
        <title>Genome assembly of the Korean intertidal mud-creeper Batillaria attramentaria.</title>
        <authorList>
            <person name="Patra A.K."/>
            <person name="Ho P.T."/>
            <person name="Jun S."/>
            <person name="Lee S.J."/>
            <person name="Kim Y."/>
            <person name="Won Y.J."/>
        </authorList>
    </citation>
    <scope>NUCLEOTIDE SEQUENCE [LARGE SCALE GENOMIC DNA]</scope>
    <source>
        <strain evidence="12">Wonlab-2016</strain>
    </source>
</reference>
<comment type="similarity">
    <text evidence="2">Belongs to the spectrin family.</text>
</comment>
<evidence type="ECO:0000313" key="13">
    <source>
        <dbReference type="Proteomes" id="UP001519460"/>
    </source>
</evidence>
<dbReference type="InterPro" id="IPR018159">
    <property type="entry name" value="Spectrin/alpha-actinin"/>
</dbReference>
<name>A0ABD0M521_9CAEN</name>
<feature type="domain" description="Calponin-homology (CH)" evidence="11">
    <location>
        <begin position="149"/>
        <end position="254"/>
    </location>
</feature>
<dbReference type="CDD" id="cd21194">
    <property type="entry name" value="CH_beta_spectrin_rpt2"/>
    <property type="match status" value="1"/>
</dbReference>